<protein>
    <submittedName>
        <fullName evidence="2">Uncharacterized protein</fullName>
    </submittedName>
</protein>
<gene>
    <name evidence="2" type="ORF">CHLRE_08g385600v5</name>
</gene>
<dbReference type="Proteomes" id="UP000006906">
    <property type="component" value="Chromosome 8"/>
</dbReference>
<dbReference type="Gramene" id="PNW80289">
    <property type="protein sequence ID" value="PNW80289"/>
    <property type="gene ID" value="CHLRE_08g385600v5"/>
</dbReference>
<dbReference type="GeneID" id="66054547"/>
<evidence type="ECO:0000256" key="1">
    <source>
        <dbReference type="SAM" id="MobiDB-lite"/>
    </source>
</evidence>
<organism evidence="2 3">
    <name type="scientific">Chlamydomonas reinhardtii</name>
    <name type="common">Chlamydomonas smithii</name>
    <dbReference type="NCBI Taxonomy" id="3055"/>
    <lineage>
        <taxon>Eukaryota</taxon>
        <taxon>Viridiplantae</taxon>
        <taxon>Chlorophyta</taxon>
        <taxon>core chlorophytes</taxon>
        <taxon>Chlorophyceae</taxon>
        <taxon>CS clade</taxon>
        <taxon>Chlamydomonadales</taxon>
        <taxon>Chlamydomonadaceae</taxon>
        <taxon>Chlamydomonas</taxon>
    </lineage>
</organism>
<dbReference type="KEGG" id="cre:CHLRE_08g385600v5"/>
<dbReference type="OrthoDB" id="545443at2759"/>
<feature type="compositionally biased region" description="Gly residues" evidence="1">
    <location>
        <begin position="257"/>
        <end position="280"/>
    </location>
</feature>
<dbReference type="EMBL" id="CM008969">
    <property type="protein sequence ID" value="PNW80289.1"/>
    <property type="molecule type" value="Genomic_DNA"/>
</dbReference>
<feature type="region of interest" description="Disordered" evidence="1">
    <location>
        <begin position="150"/>
        <end position="192"/>
    </location>
</feature>
<evidence type="ECO:0000313" key="3">
    <source>
        <dbReference type="Proteomes" id="UP000006906"/>
    </source>
</evidence>
<dbReference type="ExpressionAtlas" id="A0A2K3DIC9">
    <property type="expression patterns" value="baseline and differential"/>
</dbReference>
<evidence type="ECO:0000313" key="2">
    <source>
        <dbReference type="EMBL" id="PNW80289.1"/>
    </source>
</evidence>
<reference evidence="2 3" key="1">
    <citation type="journal article" date="2007" name="Science">
        <title>The Chlamydomonas genome reveals the evolution of key animal and plant functions.</title>
        <authorList>
            <person name="Merchant S.S."/>
            <person name="Prochnik S.E."/>
            <person name="Vallon O."/>
            <person name="Harris E.H."/>
            <person name="Karpowicz S.J."/>
            <person name="Witman G.B."/>
            <person name="Terry A."/>
            <person name="Salamov A."/>
            <person name="Fritz-Laylin L.K."/>
            <person name="Marechal-Drouard L."/>
            <person name="Marshall W.F."/>
            <person name="Qu L.H."/>
            <person name="Nelson D.R."/>
            <person name="Sanderfoot A.A."/>
            <person name="Spalding M.H."/>
            <person name="Kapitonov V.V."/>
            <person name="Ren Q."/>
            <person name="Ferris P."/>
            <person name="Lindquist E."/>
            <person name="Shapiro H."/>
            <person name="Lucas S.M."/>
            <person name="Grimwood J."/>
            <person name="Schmutz J."/>
            <person name="Cardol P."/>
            <person name="Cerutti H."/>
            <person name="Chanfreau G."/>
            <person name="Chen C.L."/>
            <person name="Cognat V."/>
            <person name="Croft M.T."/>
            <person name="Dent R."/>
            <person name="Dutcher S."/>
            <person name="Fernandez E."/>
            <person name="Fukuzawa H."/>
            <person name="Gonzalez-Ballester D."/>
            <person name="Gonzalez-Halphen D."/>
            <person name="Hallmann A."/>
            <person name="Hanikenne M."/>
            <person name="Hippler M."/>
            <person name="Inwood W."/>
            <person name="Jabbari K."/>
            <person name="Kalanon M."/>
            <person name="Kuras R."/>
            <person name="Lefebvre P.A."/>
            <person name="Lemaire S.D."/>
            <person name="Lobanov A.V."/>
            <person name="Lohr M."/>
            <person name="Manuell A."/>
            <person name="Meier I."/>
            <person name="Mets L."/>
            <person name="Mittag M."/>
            <person name="Mittelmeier T."/>
            <person name="Moroney J.V."/>
            <person name="Moseley J."/>
            <person name="Napoli C."/>
            <person name="Nedelcu A.M."/>
            <person name="Niyogi K."/>
            <person name="Novoselov S.V."/>
            <person name="Paulsen I.T."/>
            <person name="Pazour G."/>
            <person name="Purton S."/>
            <person name="Ral J.P."/>
            <person name="Riano-Pachon D.M."/>
            <person name="Riekhof W."/>
            <person name="Rymarquis L."/>
            <person name="Schroda M."/>
            <person name="Stern D."/>
            <person name="Umen J."/>
            <person name="Willows R."/>
            <person name="Wilson N."/>
            <person name="Zimmer S.L."/>
            <person name="Allmer J."/>
            <person name="Balk J."/>
            <person name="Bisova K."/>
            <person name="Chen C.J."/>
            <person name="Elias M."/>
            <person name="Gendler K."/>
            <person name="Hauser C."/>
            <person name="Lamb M.R."/>
            <person name="Ledford H."/>
            <person name="Long J.C."/>
            <person name="Minagawa J."/>
            <person name="Page M.D."/>
            <person name="Pan J."/>
            <person name="Pootakham W."/>
            <person name="Roje S."/>
            <person name="Rose A."/>
            <person name="Stahlberg E."/>
            <person name="Terauchi A.M."/>
            <person name="Yang P."/>
            <person name="Ball S."/>
            <person name="Bowler C."/>
            <person name="Dieckmann C.L."/>
            <person name="Gladyshev V.N."/>
            <person name="Green P."/>
            <person name="Jorgensen R."/>
            <person name="Mayfield S."/>
            <person name="Mueller-Roeber B."/>
            <person name="Rajamani S."/>
            <person name="Sayre R.T."/>
            <person name="Brokstein P."/>
            <person name="Dubchak I."/>
            <person name="Goodstein D."/>
            <person name="Hornick L."/>
            <person name="Huang Y.W."/>
            <person name="Jhaveri J."/>
            <person name="Luo Y."/>
            <person name="Martinez D."/>
            <person name="Ngau W.C."/>
            <person name="Otillar B."/>
            <person name="Poliakov A."/>
            <person name="Porter A."/>
            <person name="Szajkowski L."/>
            <person name="Werner G."/>
            <person name="Zhou K."/>
            <person name="Grigoriev I.V."/>
            <person name="Rokhsar D.S."/>
            <person name="Grossman A.R."/>
        </authorList>
    </citation>
    <scope>NUCLEOTIDE SEQUENCE [LARGE SCALE GENOMIC DNA]</scope>
    <source>
        <strain evidence="3">CC-503</strain>
    </source>
</reference>
<feature type="region of interest" description="Disordered" evidence="1">
    <location>
        <begin position="253"/>
        <end position="296"/>
    </location>
</feature>
<accession>A0A2K3DIC9</accession>
<feature type="compositionally biased region" description="Low complexity" evidence="1">
    <location>
        <begin position="156"/>
        <end position="172"/>
    </location>
</feature>
<name>A0A2K3DIC9_CHLRE</name>
<dbReference type="InParanoid" id="A0A2K3DIC9"/>
<dbReference type="RefSeq" id="XP_042922361.1">
    <property type="nucleotide sequence ID" value="XM_043065360.1"/>
</dbReference>
<sequence length="296" mass="30514">MVASGSIALNKEQKQILITSAASRMSGLEADVFDRQLQELLTLLPDLRDRLLSLSPAILVELAADTAGVALKLIQLREWFPAANLGMLLARRPTLLTAAEWGGVAAARDKLHAMFPEGGVDDLVTRQPLLLVEDVDELVGELERLLLPAEGGECSSGGSSTTSGTTSTSSGGPQPPAAAPGLPVRLRRGPGGRDLLRADPDLLLAVMSNRRLSLWLLPGVDMRLMLARNPGIVTELQRGPGALGPGAEFMAGPAGPRHGGPAQGGPGGRGGQAGGAGGGYRLSPGSDLGLGGVDWL</sequence>
<dbReference type="AlphaFoldDB" id="A0A2K3DIC9"/>
<keyword evidence="3" id="KW-1185">Reference proteome</keyword>
<proteinExistence type="predicted"/>